<evidence type="ECO:0000256" key="1">
    <source>
        <dbReference type="SAM" id="MobiDB-lite"/>
    </source>
</evidence>
<dbReference type="EMBL" id="CP076460">
    <property type="protein sequence ID" value="QWQ32467.1"/>
    <property type="molecule type" value="Genomic_DNA"/>
</dbReference>
<keyword evidence="3" id="KW-1185">Reference proteome</keyword>
<reference evidence="2" key="1">
    <citation type="submission" date="2021-06" db="EMBL/GenBank/DDBJ databases">
        <title>An adapted protocol for Saccharibacteria cultivation: two new species join this phylum of Candidate Phyla Radiations.</title>
        <authorList>
            <person name="Ibrahim A."/>
            <person name="Maatouk M."/>
            <person name="Zgheib R."/>
            <person name="Haddad G."/>
            <person name="Bou Khalil J."/>
            <person name="Raoult D."/>
            <person name="Bittar F."/>
        </authorList>
    </citation>
    <scope>NUCLEOTIDE SEQUENCE</scope>
    <source>
        <strain evidence="2">IHU1</strain>
    </source>
</reference>
<dbReference type="AlphaFoldDB" id="A0A8F1MBR8"/>
<accession>A0A8F1MBR8</accession>
<name>A0A8F1MBR8_9BACT</name>
<organism evidence="2 3">
    <name type="scientific">Candidatus Minimicrobia naudis</name>
    <dbReference type="NCBI Taxonomy" id="2841263"/>
    <lineage>
        <taxon>Bacteria</taxon>
        <taxon>Candidatus Saccharimonadota</taxon>
        <taxon>Candidatus Saccharimonadota incertae sedis</taxon>
        <taxon>Candidatus Minimicrobia</taxon>
    </lineage>
</organism>
<protein>
    <submittedName>
        <fullName evidence="2">Uncharacterized protein</fullName>
    </submittedName>
</protein>
<gene>
    <name evidence="2" type="ORF">KOY48_01205</name>
</gene>
<evidence type="ECO:0000313" key="2">
    <source>
        <dbReference type="EMBL" id="QWQ32467.1"/>
    </source>
</evidence>
<sequence>MVTAVQTRQIWRSWWKSRGLPAGLLGNPVEEELIPQTGIIETDKQGNFVRIIEKPKTGRSAKQPQQFKLLHPQQRNF</sequence>
<dbReference type="Proteomes" id="UP000679129">
    <property type="component" value="Chromosome"/>
</dbReference>
<evidence type="ECO:0000313" key="3">
    <source>
        <dbReference type="Proteomes" id="UP000679129"/>
    </source>
</evidence>
<feature type="region of interest" description="Disordered" evidence="1">
    <location>
        <begin position="55"/>
        <end position="77"/>
    </location>
</feature>
<proteinExistence type="predicted"/>
<dbReference type="KEGG" id="mnd:KOY48_01205"/>